<feature type="compositionally biased region" description="Low complexity" evidence="1">
    <location>
        <begin position="21"/>
        <end position="36"/>
    </location>
</feature>
<feature type="non-terminal residue" evidence="2">
    <location>
        <position position="1"/>
    </location>
</feature>
<dbReference type="AlphaFoldDB" id="I2CQL9"/>
<dbReference type="EMBL" id="JU980139">
    <property type="protein sequence ID" value="AFJ69202.1"/>
    <property type="molecule type" value="mRNA"/>
</dbReference>
<reference evidence="2" key="1">
    <citation type="journal article" date="2012" name="Bioengineered">
        <title>Additional insights into the genome of the oleaginous model alga Nannochloropsis gaditana.</title>
        <authorList>
            <person name="Jinkerson R.E."/>
            <person name="Radakovits R."/>
            <person name="Posewitz M.C."/>
        </authorList>
    </citation>
    <scope>NUCLEOTIDE SEQUENCE</scope>
    <source>
        <strain evidence="2">CCMP526</strain>
    </source>
</reference>
<accession>I2CQL9</accession>
<evidence type="ECO:0000256" key="1">
    <source>
        <dbReference type="SAM" id="MobiDB-lite"/>
    </source>
</evidence>
<feature type="region of interest" description="Disordered" evidence="1">
    <location>
        <begin position="1"/>
        <end position="69"/>
    </location>
</feature>
<feature type="compositionally biased region" description="Low complexity" evidence="1">
    <location>
        <begin position="58"/>
        <end position="69"/>
    </location>
</feature>
<organism evidence="2">
    <name type="scientific">Nannochloropsis gaditana (strain CCMP526)</name>
    <name type="common">Green microalga</name>
    <name type="synonym">Microchloropsis gaditana</name>
    <dbReference type="NCBI Taxonomy" id="1093141"/>
    <lineage>
        <taxon>Eukaryota</taxon>
        <taxon>Sar</taxon>
        <taxon>Stramenopiles</taxon>
        <taxon>Ochrophyta</taxon>
        <taxon>Eustigmatophyceae</taxon>
        <taxon>Eustigmatales</taxon>
        <taxon>Monodopsidaceae</taxon>
        <taxon>Nannochloropsis</taxon>
    </lineage>
</organism>
<name>I2CQL9_NANGC</name>
<evidence type="ECO:0000313" key="2">
    <source>
        <dbReference type="EMBL" id="AFJ69202.1"/>
    </source>
</evidence>
<proteinExistence type="evidence at transcript level"/>
<reference evidence="2" key="2">
    <citation type="journal article" date="2012" name="Nat. Commun.">
        <title>Draft genome sequence and genetic transformation of the oleaginous alga Nannochloropis gaditana.</title>
        <authorList>
            <person name="Radakovits R."/>
            <person name="Jinkerson R.E."/>
            <person name="Fuerstenberg S.I."/>
            <person name="Tae H."/>
            <person name="Settlage R.E."/>
            <person name="Boore J.L."/>
            <person name="Posewitz M.C."/>
        </authorList>
    </citation>
    <scope>NUCLEOTIDE SEQUENCE</scope>
    <source>
        <strain evidence="2">CCMP526</strain>
    </source>
</reference>
<gene>
    <name evidence="2" type="ORF">NGATSA_3000200</name>
</gene>
<feature type="non-terminal residue" evidence="2">
    <location>
        <position position="69"/>
    </location>
</feature>
<sequence>PPLPCKGHGRGSTRATRTAYPSTASVTTSSGTAAPPCSWSATPRAPSLGSSRRKPGGRATASSALRSAS</sequence>
<protein>
    <submittedName>
        <fullName evidence="2">Uncharacterized protein</fullName>
    </submittedName>
</protein>